<sequence>MTWETPTIEAIACGMEVTAYAPATESHEIASHEIASLPAQPTADTQAD</sequence>
<evidence type="ECO:0000256" key="4">
    <source>
        <dbReference type="ARBA" id="ARBA00022905"/>
    </source>
</evidence>
<reference evidence="6" key="1">
    <citation type="journal article" date="2019" name="Int. J. Syst. Evol. Microbiol.">
        <title>The Global Catalogue of Microorganisms (GCM) 10K type strain sequencing project: providing services to taxonomists for standard genome sequencing and annotation.</title>
        <authorList>
            <consortium name="The Broad Institute Genomics Platform"/>
            <consortium name="The Broad Institute Genome Sequencing Center for Infectious Disease"/>
            <person name="Wu L."/>
            <person name="Ma J."/>
        </authorList>
    </citation>
    <scope>NUCLEOTIDE SEQUENCE [LARGE SCALE GENOMIC DNA]</scope>
    <source>
        <strain evidence="6">CCUG 43117</strain>
    </source>
</reference>
<name>A0ABW0P5Z0_9HYPH</name>
<protein>
    <recommendedName>
        <fullName evidence="3">Coenzyme PQQ synthesis protein A</fullName>
    </recommendedName>
</protein>
<keyword evidence="4" id="KW-0884">PQQ biosynthesis</keyword>
<evidence type="ECO:0000256" key="3">
    <source>
        <dbReference type="ARBA" id="ARBA00015086"/>
    </source>
</evidence>
<evidence type="ECO:0000313" key="6">
    <source>
        <dbReference type="Proteomes" id="UP001596060"/>
    </source>
</evidence>
<organism evidence="5 6">
    <name type="scientific">Bosea massiliensis</name>
    <dbReference type="NCBI Taxonomy" id="151419"/>
    <lineage>
        <taxon>Bacteria</taxon>
        <taxon>Pseudomonadati</taxon>
        <taxon>Pseudomonadota</taxon>
        <taxon>Alphaproteobacteria</taxon>
        <taxon>Hyphomicrobiales</taxon>
        <taxon>Boseaceae</taxon>
        <taxon>Bosea</taxon>
    </lineage>
</organism>
<dbReference type="InterPro" id="IPR011725">
    <property type="entry name" value="PQQ_synth_PqqA"/>
</dbReference>
<dbReference type="RefSeq" id="WP_082735363.1">
    <property type="nucleotide sequence ID" value="NZ_JBHSLU010000082.1"/>
</dbReference>
<evidence type="ECO:0000256" key="2">
    <source>
        <dbReference type="ARBA" id="ARBA00009325"/>
    </source>
</evidence>
<evidence type="ECO:0000256" key="1">
    <source>
        <dbReference type="ARBA" id="ARBA00004886"/>
    </source>
</evidence>
<proteinExistence type="inferred from homology"/>
<gene>
    <name evidence="5" type="primary">pqqA</name>
    <name evidence="5" type="ORF">ACFPN9_22910</name>
</gene>
<dbReference type="NCBIfam" id="TIGR02107">
    <property type="entry name" value="PQQ_syn_pqqA"/>
    <property type="match status" value="1"/>
</dbReference>
<comment type="caution">
    <text evidence="5">The sequence shown here is derived from an EMBL/GenBank/DDBJ whole genome shotgun (WGS) entry which is preliminary data.</text>
</comment>
<comment type="pathway">
    <text evidence="1">Cofactor biosynthesis; pyrroloquinoline quinone biosynthesis.</text>
</comment>
<accession>A0ABW0P5Z0</accession>
<dbReference type="EMBL" id="JBHSLU010000082">
    <property type="protein sequence ID" value="MFC5508096.1"/>
    <property type="molecule type" value="Genomic_DNA"/>
</dbReference>
<keyword evidence="6" id="KW-1185">Reference proteome</keyword>
<dbReference type="Pfam" id="PF08042">
    <property type="entry name" value="PqqA"/>
    <property type="match status" value="1"/>
</dbReference>
<dbReference type="Proteomes" id="UP001596060">
    <property type="component" value="Unassembled WGS sequence"/>
</dbReference>
<evidence type="ECO:0000313" key="5">
    <source>
        <dbReference type="EMBL" id="MFC5508096.1"/>
    </source>
</evidence>
<comment type="similarity">
    <text evidence="2">Belongs to the PqqA family.</text>
</comment>